<name>A0A4S8JSL5_MUSBA</name>
<comment type="caution">
    <text evidence="2">The sequence shown here is derived from an EMBL/GenBank/DDBJ whole genome shotgun (WGS) entry which is preliminary data.</text>
</comment>
<evidence type="ECO:0000313" key="3">
    <source>
        <dbReference type="Proteomes" id="UP000317650"/>
    </source>
</evidence>
<organism evidence="2 3">
    <name type="scientific">Musa balbisiana</name>
    <name type="common">Banana</name>
    <dbReference type="NCBI Taxonomy" id="52838"/>
    <lineage>
        <taxon>Eukaryota</taxon>
        <taxon>Viridiplantae</taxon>
        <taxon>Streptophyta</taxon>
        <taxon>Embryophyta</taxon>
        <taxon>Tracheophyta</taxon>
        <taxon>Spermatophyta</taxon>
        <taxon>Magnoliopsida</taxon>
        <taxon>Liliopsida</taxon>
        <taxon>Zingiberales</taxon>
        <taxon>Musaceae</taxon>
        <taxon>Musa</taxon>
    </lineage>
</organism>
<reference evidence="2 3" key="1">
    <citation type="journal article" date="2019" name="Nat. Plants">
        <title>Genome sequencing of Musa balbisiana reveals subgenome evolution and function divergence in polyploid bananas.</title>
        <authorList>
            <person name="Yao X."/>
        </authorList>
    </citation>
    <scope>NUCLEOTIDE SEQUENCE [LARGE SCALE GENOMIC DNA]</scope>
    <source>
        <strain evidence="3">cv. DH-PKW</strain>
        <tissue evidence="2">Leaves</tissue>
    </source>
</reference>
<dbReference type="EMBL" id="PYDT01000003">
    <property type="protein sequence ID" value="THU65114.1"/>
    <property type="molecule type" value="Genomic_DNA"/>
</dbReference>
<gene>
    <name evidence="2" type="ORF">C4D60_Mb05t00240</name>
</gene>
<dbReference type="AlphaFoldDB" id="A0A4S8JSL5"/>
<dbReference type="Pfam" id="PF14299">
    <property type="entry name" value="PP2"/>
    <property type="match status" value="1"/>
</dbReference>
<dbReference type="Proteomes" id="UP000317650">
    <property type="component" value="Chromosome 5"/>
</dbReference>
<keyword evidence="3" id="KW-1185">Reference proteome</keyword>
<accession>A0A4S8JSL5</accession>
<dbReference type="GO" id="GO:0030246">
    <property type="term" value="F:carbohydrate binding"/>
    <property type="evidence" value="ECO:0007669"/>
    <property type="project" value="InterPro"/>
</dbReference>
<dbReference type="InterPro" id="IPR052147">
    <property type="entry name" value="PP2-like/Lectin"/>
</dbReference>
<evidence type="ECO:0000313" key="2">
    <source>
        <dbReference type="EMBL" id="THU65114.1"/>
    </source>
</evidence>
<dbReference type="InterPro" id="IPR025886">
    <property type="entry name" value="PP2-like"/>
</dbReference>
<proteinExistence type="predicted"/>
<dbReference type="PANTHER" id="PTHR48478">
    <property type="entry name" value="LECTIN-LIKE"/>
    <property type="match status" value="1"/>
</dbReference>
<feature type="region of interest" description="Disordered" evidence="1">
    <location>
        <begin position="1"/>
        <end position="20"/>
    </location>
</feature>
<dbReference type="PANTHER" id="PTHR48478:SF1">
    <property type="entry name" value="LECTIN-LIKE"/>
    <property type="match status" value="1"/>
</dbReference>
<evidence type="ECO:0000256" key="1">
    <source>
        <dbReference type="SAM" id="MobiDB-lite"/>
    </source>
</evidence>
<sequence>MSHTHHWASGSHNGGSVKAGKKGTIHVSAKAMNITWADDARFWKWIPLSKNELPKAFSKDDTSFDAAAELIQVNWLEARGSLDSAVHKPRLGGSGRYEIVYHLRFKVDAFGWSNAPVTFELITPDGHRQQKSVMLEPYRRRSNEWQEIHGGELKMTGKVEFAMFQVESHGWKGGMIFGGVSLRPK</sequence>
<protein>
    <submittedName>
        <fullName evidence="2">Uncharacterized protein</fullName>
    </submittedName>
</protein>